<dbReference type="Proteomes" id="UP000078476">
    <property type="component" value="Unassembled WGS sequence"/>
</dbReference>
<feature type="transmembrane region" description="Helical" evidence="1">
    <location>
        <begin position="62"/>
        <end position="86"/>
    </location>
</feature>
<keyword evidence="3" id="KW-1185">Reference proteome</keyword>
<feature type="transmembrane region" description="Helical" evidence="1">
    <location>
        <begin position="28"/>
        <end position="50"/>
    </location>
</feature>
<accession>A0A177N1A3</accession>
<dbReference type="RefSeq" id="WP_066986463.1">
    <property type="nucleotide sequence ID" value="NZ_LUUI01000147.1"/>
</dbReference>
<proteinExistence type="predicted"/>
<keyword evidence="1" id="KW-1133">Transmembrane helix</keyword>
<protein>
    <submittedName>
        <fullName evidence="2">Uncharacterized protein</fullName>
    </submittedName>
</protein>
<evidence type="ECO:0000313" key="2">
    <source>
        <dbReference type="EMBL" id="OAI10939.1"/>
    </source>
</evidence>
<dbReference type="EMBL" id="LUUI01000147">
    <property type="protein sequence ID" value="OAI10939.1"/>
    <property type="molecule type" value="Genomic_DNA"/>
</dbReference>
<keyword evidence="1" id="KW-0812">Transmembrane</keyword>
<comment type="caution">
    <text evidence="2">The sequence shown here is derived from an EMBL/GenBank/DDBJ whole genome shotgun (WGS) entry which is preliminary data.</text>
</comment>
<dbReference type="AlphaFoldDB" id="A0A177N1A3"/>
<keyword evidence="1" id="KW-0472">Membrane</keyword>
<evidence type="ECO:0000256" key="1">
    <source>
        <dbReference type="SAM" id="Phobius"/>
    </source>
</evidence>
<dbReference type="STRING" id="980561.A1359_15560"/>
<evidence type="ECO:0000313" key="3">
    <source>
        <dbReference type="Proteomes" id="UP000078476"/>
    </source>
</evidence>
<sequence length="91" mass="9729">MIGVIAATLVAIWFYSTAARSGRSAVSWGVSGVVVYFLTALLWSLIVTPVIKDAAIHNSSGLLIFIVRYAYISVGLVAAALVNFWLNKPSV</sequence>
<reference evidence="2 3" key="1">
    <citation type="submission" date="2016-03" db="EMBL/GenBank/DDBJ databases">
        <authorList>
            <person name="Ploux O."/>
        </authorList>
    </citation>
    <scope>NUCLEOTIDE SEQUENCE [LARGE SCALE GENOMIC DNA]</scope>
    <source>
        <strain evidence="2 3">R-45370</strain>
    </source>
</reference>
<dbReference type="OrthoDB" id="5568702at2"/>
<gene>
    <name evidence="2" type="ORF">A1359_15560</name>
</gene>
<organism evidence="2 3">
    <name type="scientific">Methylomonas lenta</name>
    <dbReference type="NCBI Taxonomy" id="980561"/>
    <lineage>
        <taxon>Bacteria</taxon>
        <taxon>Pseudomonadati</taxon>
        <taxon>Pseudomonadota</taxon>
        <taxon>Gammaproteobacteria</taxon>
        <taxon>Methylococcales</taxon>
        <taxon>Methylococcaceae</taxon>
        <taxon>Methylomonas</taxon>
    </lineage>
</organism>
<name>A0A177N1A3_9GAMM</name>